<dbReference type="Proteomes" id="UP001165269">
    <property type="component" value="Unassembled WGS sequence"/>
</dbReference>
<sequence length="118" mass="13551">MDIRVKTFTAEATSRFDRVLEGLGFTGPEVDQRQDICPLILSVRYRRSDVTIETALILAYAGEEYVHTRLRWAQESPNRNRCVEMDNVTAHTGYQMRRALDRHAQTLSELLKHSGQGD</sequence>
<dbReference type="RefSeq" id="WP_242765632.1">
    <property type="nucleotide sequence ID" value="NZ_JALDAY010000004.1"/>
</dbReference>
<dbReference type="EMBL" id="JALDAY010000004">
    <property type="protein sequence ID" value="MCI3272475.1"/>
    <property type="molecule type" value="Genomic_DNA"/>
</dbReference>
<proteinExistence type="predicted"/>
<gene>
    <name evidence="1" type="ORF">MQP27_15290</name>
</gene>
<evidence type="ECO:0000313" key="2">
    <source>
        <dbReference type="Proteomes" id="UP001165269"/>
    </source>
</evidence>
<keyword evidence="2" id="KW-1185">Reference proteome</keyword>
<reference evidence="1" key="1">
    <citation type="submission" date="2022-03" db="EMBL/GenBank/DDBJ databases">
        <title>Streptomyces 7R015 and 7R016 isolated from Barleria lupulina in Thailand.</title>
        <authorList>
            <person name="Kanchanasin P."/>
            <person name="Phongsopitanun W."/>
            <person name="Tanasupawat S."/>
        </authorList>
    </citation>
    <scope>NUCLEOTIDE SEQUENCE</scope>
    <source>
        <strain evidence="1">7R015</strain>
    </source>
</reference>
<comment type="caution">
    <text evidence="1">The sequence shown here is derived from an EMBL/GenBank/DDBJ whole genome shotgun (WGS) entry which is preliminary data.</text>
</comment>
<organism evidence="1 2">
    <name type="scientific">Streptomyces cylindrosporus</name>
    <dbReference type="NCBI Taxonomy" id="2927583"/>
    <lineage>
        <taxon>Bacteria</taxon>
        <taxon>Bacillati</taxon>
        <taxon>Actinomycetota</taxon>
        <taxon>Actinomycetes</taxon>
        <taxon>Kitasatosporales</taxon>
        <taxon>Streptomycetaceae</taxon>
        <taxon>Streptomyces</taxon>
    </lineage>
</organism>
<name>A0ABS9Y5H7_9ACTN</name>
<evidence type="ECO:0000313" key="1">
    <source>
        <dbReference type="EMBL" id="MCI3272475.1"/>
    </source>
</evidence>
<protein>
    <submittedName>
        <fullName evidence="1">Uncharacterized protein</fullName>
    </submittedName>
</protein>
<accession>A0ABS9Y5H7</accession>